<evidence type="ECO:0000313" key="3">
    <source>
        <dbReference type="Proteomes" id="UP001151760"/>
    </source>
</evidence>
<name>A0ABQ5F1H0_9ASTR</name>
<proteinExistence type="predicted"/>
<feature type="compositionally biased region" description="Basic and acidic residues" evidence="1">
    <location>
        <begin position="9"/>
        <end position="24"/>
    </location>
</feature>
<dbReference type="EMBL" id="BQNB010016906">
    <property type="protein sequence ID" value="GJT57151.1"/>
    <property type="molecule type" value="Genomic_DNA"/>
</dbReference>
<feature type="compositionally biased region" description="Basic and acidic residues" evidence="1">
    <location>
        <begin position="100"/>
        <end position="118"/>
    </location>
</feature>
<dbReference type="Proteomes" id="UP001151760">
    <property type="component" value="Unassembled WGS sequence"/>
</dbReference>
<reference evidence="2" key="2">
    <citation type="submission" date="2022-01" db="EMBL/GenBank/DDBJ databases">
        <authorList>
            <person name="Yamashiro T."/>
            <person name="Shiraishi A."/>
            <person name="Satake H."/>
            <person name="Nakayama K."/>
        </authorList>
    </citation>
    <scope>NUCLEOTIDE SEQUENCE</scope>
</reference>
<reference evidence="2" key="1">
    <citation type="journal article" date="2022" name="Int. J. Mol. Sci.">
        <title>Draft Genome of Tanacetum Coccineum: Genomic Comparison of Closely Related Tanacetum-Family Plants.</title>
        <authorList>
            <person name="Yamashiro T."/>
            <person name="Shiraishi A."/>
            <person name="Nakayama K."/>
            <person name="Satake H."/>
        </authorList>
    </citation>
    <scope>NUCLEOTIDE SEQUENCE</scope>
</reference>
<accession>A0ABQ5F1H0</accession>
<comment type="caution">
    <text evidence="2">The sequence shown here is derived from an EMBL/GenBank/DDBJ whole genome shotgun (WGS) entry which is preliminary data.</text>
</comment>
<evidence type="ECO:0000313" key="2">
    <source>
        <dbReference type="EMBL" id="GJT57151.1"/>
    </source>
</evidence>
<keyword evidence="3" id="KW-1185">Reference proteome</keyword>
<feature type="region of interest" description="Disordered" evidence="1">
    <location>
        <begin position="100"/>
        <end position="129"/>
    </location>
</feature>
<organism evidence="2 3">
    <name type="scientific">Tanacetum coccineum</name>
    <dbReference type="NCBI Taxonomy" id="301880"/>
    <lineage>
        <taxon>Eukaryota</taxon>
        <taxon>Viridiplantae</taxon>
        <taxon>Streptophyta</taxon>
        <taxon>Embryophyta</taxon>
        <taxon>Tracheophyta</taxon>
        <taxon>Spermatophyta</taxon>
        <taxon>Magnoliopsida</taxon>
        <taxon>eudicotyledons</taxon>
        <taxon>Gunneridae</taxon>
        <taxon>Pentapetalae</taxon>
        <taxon>asterids</taxon>
        <taxon>campanulids</taxon>
        <taxon>Asterales</taxon>
        <taxon>Asteraceae</taxon>
        <taxon>Asteroideae</taxon>
        <taxon>Anthemideae</taxon>
        <taxon>Anthemidinae</taxon>
        <taxon>Tanacetum</taxon>
    </lineage>
</organism>
<protein>
    <submittedName>
        <fullName evidence="2">Uncharacterized protein</fullName>
    </submittedName>
</protein>
<sequence>MESLNSNSQERELHQLQQRQDKAKESCMISSRLLHSHLKALSNNDLKGTRIEGCFERAFVALFDQNVRQFRDILIQHIESVKKSIEERALHTREYVNGVNERKMQSKEGKDDSRETLDAHLVVTKSNET</sequence>
<evidence type="ECO:0000256" key="1">
    <source>
        <dbReference type="SAM" id="MobiDB-lite"/>
    </source>
</evidence>
<gene>
    <name evidence="2" type="ORF">Tco_0992205</name>
</gene>
<feature type="region of interest" description="Disordered" evidence="1">
    <location>
        <begin position="1"/>
        <end position="24"/>
    </location>
</feature>